<reference evidence="7" key="2">
    <citation type="submission" date="2023-07" db="EMBL/GenBank/DDBJ databases">
        <authorList>
            <person name="Aydin F."/>
            <person name="Tarhane S."/>
            <person name="Saticioglu I.B."/>
            <person name="Karakaya E."/>
            <person name="Abay S."/>
            <person name="Guran O."/>
            <person name="Bozkurt E."/>
            <person name="Uzum N."/>
            <person name="Olgun K."/>
            <person name="Jablonski D."/>
        </authorList>
    </citation>
    <scope>NUCLEOTIDE SEQUENCE</scope>
    <source>
        <strain evidence="7">Faydin-H75</strain>
    </source>
</reference>
<keyword evidence="5" id="KW-0460">Magnesium</keyword>
<evidence type="ECO:0000256" key="2">
    <source>
        <dbReference type="ARBA" id="ARBA00006706"/>
    </source>
</evidence>
<dbReference type="GO" id="GO:0004659">
    <property type="term" value="F:prenyltransferase activity"/>
    <property type="evidence" value="ECO:0007669"/>
    <property type="project" value="InterPro"/>
</dbReference>
<dbReference type="PROSITE" id="PS00444">
    <property type="entry name" value="POLYPRENYL_SYNTHASE_2"/>
    <property type="match status" value="1"/>
</dbReference>
<dbReference type="PANTHER" id="PTHR12001">
    <property type="entry name" value="GERANYLGERANYL PYROPHOSPHATE SYNTHASE"/>
    <property type="match status" value="1"/>
</dbReference>
<evidence type="ECO:0000256" key="4">
    <source>
        <dbReference type="ARBA" id="ARBA00022723"/>
    </source>
</evidence>
<sequence length="297" mass="33966">MLQKITQRIEDLIKEIGNPYVDTLSSKITSGKMLRSKLVLAICQDHVDVVNLCAIIEMIQSASLLHDDVIDESDIRRGHPSINAIFGNKNSIMLGDIFYSKAFFELTKMDVRIAKSISNAVIELSRGEIDDVFMSETFNTDKKRYFQMLQDKTASLIAASAESAAILADLDHQKYKDYGINLGIAFQVIDDLLDITQDSSTLGKPAMNDFKEGKTTLPYIYLYEMLPEDEKKILVSYFKQNKIEIDRWLKEHFDKYHIIPLVFQEAKKYAKLAISAIEDENNKSLEEVVENMINREF</sequence>
<evidence type="ECO:0000313" key="8">
    <source>
        <dbReference type="EMBL" id="MDP2539514.1"/>
    </source>
</evidence>
<dbReference type="GO" id="GO:0046872">
    <property type="term" value="F:metal ion binding"/>
    <property type="evidence" value="ECO:0007669"/>
    <property type="project" value="UniProtKB-KW"/>
</dbReference>
<comment type="similarity">
    <text evidence="2 6">Belongs to the FPP/GGPP synthase family.</text>
</comment>
<evidence type="ECO:0000313" key="10">
    <source>
        <dbReference type="Proteomes" id="UP001240777"/>
    </source>
</evidence>
<dbReference type="InterPro" id="IPR008949">
    <property type="entry name" value="Isoprenoid_synthase_dom_sf"/>
</dbReference>
<dbReference type="SFLD" id="SFLDS00005">
    <property type="entry name" value="Isoprenoid_Synthase_Type_I"/>
    <property type="match status" value="1"/>
</dbReference>
<reference evidence="7 9" key="3">
    <citation type="journal article" date="2024" name="Syst. Appl. Microbiol.">
        <title>Helicobacter cappadocius sp. nov., from lizards: The first psychrotrophic Helicobacter species.</title>
        <authorList>
            <person name="Aydin F."/>
            <person name="Tarhane S."/>
            <person name="Karakaya E."/>
            <person name="Abay S."/>
            <person name="Kayman T."/>
            <person name="Guran O."/>
            <person name="Bozkurt E."/>
            <person name="Uzum N."/>
            <person name="Avci A."/>
            <person name="Olgun K."/>
            <person name="Jablonski D."/>
            <person name="Guran C."/>
            <person name="Burcin Saticioglu I."/>
        </authorList>
    </citation>
    <scope>NUCLEOTIDE SEQUENCE [LARGE SCALE GENOMIC DNA]</scope>
    <source>
        <strain evidence="7">Faydin-H75</strain>
        <strain evidence="9">faydin-H76</strain>
    </source>
</reference>
<keyword evidence="4" id="KW-0479">Metal-binding</keyword>
<dbReference type="InterPro" id="IPR000092">
    <property type="entry name" value="Polyprenyl_synt"/>
</dbReference>
<evidence type="ECO:0000256" key="6">
    <source>
        <dbReference type="RuleBase" id="RU004466"/>
    </source>
</evidence>
<dbReference type="InterPro" id="IPR033749">
    <property type="entry name" value="Polyprenyl_synt_CS"/>
</dbReference>
<dbReference type="SUPFAM" id="SSF48576">
    <property type="entry name" value="Terpenoid synthases"/>
    <property type="match status" value="1"/>
</dbReference>
<keyword evidence="10" id="KW-1185">Reference proteome</keyword>
<dbReference type="PROSITE" id="PS00723">
    <property type="entry name" value="POLYPRENYL_SYNTHASE_1"/>
    <property type="match status" value="1"/>
</dbReference>
<organism evidence="8 9">
    <name type="scientific">Helicobacter cappadocius</name>
    <dbReference type="NCBI Taxonomy" id="3063998"/>
    <lineage>
        <taxon>Bacteria</taxon>
        <taxon>Pseudomonadati</taxon>
        <taxon>Campylobacterota</taxon>
        <taxon>Epsilonproteobacteria</taxon>
        <taxon>Campylobacterales</taxon>
        <taxon>Helicobacteraceae</taxon>
        <taxon>Helicobacter</taxon>
    </lineage>
</organism>
<name>A0AA90PLT0_9HELI</name>
<evidence type="ECO:0000313" key="7">
    <source>
        <dbReference type="EMBL" id="MDO7253586.1"/>
    </source>
</evidence>
<evidence type="ECO:0000313" key="9">
    <source>
        <dbReference type="Proteomes" id="UP001177258"/>
    </source>
</evidence>
<evidence type="ECO:0000256" key="5">
    <source>
        <dbReference type="ARBA" id="ARBA00022842"/>
    </source>
</evidence>
<dbReference type="EMBL" id="JAUPEV010000010">
    <property type="protein sequence ID" value="MDO7253586.1"/>
    <property type="molecule type" value="Genomic_DNA"/>
</dbReference>
<dbReference type="PANTHER" id="PTHR12001:SF69">
    <property type="entry name" value="ALL TRANS-POLYPRENYL-DIPHOSPHATE SYNTHASE PDSS1"/>
    <property type="match status" value="1"/>
</dbReference>
<evidence type="ECO:0000256" key="3">
    <source>
        <dbReference type="ARBA" id="ARBA00022679"/>
    </source>
</evidence>
<dbReference type="GO" id="GO:0008299">
    <property type="term" value="P:isoprenoid biosynthetic process"/>
    <property type="evidence" value="ECO:0007669"/>
    <property type="project" value="InterPro"/>
</dbReference>
<protein>
    <submittedName>
        <fullName evidence="8">Polyprenyl synthetase family protein</fullName>
    </submittedName>
</protein>
<accession>A0AA90PLT0</accession>
<reference evidence="8 10" key="1">
    <citation type="submission" date="2023-07" db="EMBL/GenBank/DDBJ databases">
        <title>Unpublished Manusciprt.</title>
        <authorList>
            <person name="Aydin F."/>
            <person name="Tarhane S."/>
            <person name="Saticioglu I.B."/>
            <person name="Karakaya E."/>
            <person name="Abay S."/>
            <person name="Guran O."/>
            <person name="Bozkurt E."/>
            <person name="Uzum N."/>
            <person name="Olgun K."/>
            <person name="Jablonski D."/>
        </authorList>
    </citation>
    <scope>NUCLEOTIDE SEQUENCE</scope>
    <source>
        <strain evidence="10">faydin-H75</strain>
        <strain evidence="8">Faydin-H76</strain>
    </source>
</reference>
<comment type="caution">
    <text evidence="8">The sequence shown here is derived from an EMBL/GenBank/DDBJ whole genome shotgun (WGS) entry which is preliminary data.</text>
</comment>
<dbReference type="Pfam" id="PF00348">
    <property type="entry name" value="polyprenyl_synt"/>
    <property type="match status" value="1"/>
</dbReference>
<dbReference type="Proteomes" id="UP001240777">
    <property type="component" value="Unassembled WGS sequence"/>
</dbReference>
<dbReference type="RefSeq" id="WP_305517428.1">
    <property type="nucleotide sequence ID" value="NZ_JAUPEV010000010.1"/>
</dbReference>
<dbReference type="CDD" id="cd00685">
    <property type="entry name" value="Trans_IPPS_HT"/>
    <property type="match status" value="1"/>
</dbReference>
<dbReference type="Gene3D" id="1.10.600.10">
    <property type="entry name" value="Farnesyl Diphosphate Synthase"/>
    <property type="match status" value="1"/>
</dbReference>
<keyword evidence="3 6" id="KW-0808">Transferase</keyword>
<proteinExistence type="inferred from homology"/>
<evidence type="ECO:0000256" key="1">
    <source>
        <dbReference type="ARBA" id="ARBA00001946"/>
    </source>
</evidence>
<gene>
    <name evidence="7" type="ORF">Q5I04_06655</name>
    <name evidence="8" type="ORF">Q5I06_06985</name>
</gene>
<comment type="cofactor">
    <cofactor evidence="1">
        <name>Mg(2+)</name>
        <dbReference type="ChEBI" id="CHEBI:18420"/>
    </cofactor>
</comment>
<dbReference type="Proteomes" id="UP001177258">
    <property type="component" value="Unassembled WGS sequence"/>
</dbReference>
<dbReference type="EMBL" id="JAUYZK010000010">
    <property type="protein sequence ID" value="MDP2539514.1"/>
    <property type="molecule type" value="Genomic_DNA"/>
</dbReference>
<dbReference type="AlphaFoldDB" id="A0AA90PLT0"/>